<dbReference type="EMBL" id="JAFKCS010000008">
    <property type="protein sequence ID" value="MBN7820202.1"/>
    <property type="molecule type" value="Genomic_DNA"/>
</dbReference>
<dbReference type="Pfam" id="PF20732">
    <property type="entry name" value="NamZ_C"/>
    <property type="match status" value="1"/>
</dbReference>
<dbReference type="Proteomes" id="UP000663992">
    <property type="component" value="Unassembled WGS sequence"/>
</dbReference>
<dbReference type="InterPro" id="IPR008302">
    <property type="entry name" value="NamZ"/>
</dbReference>
<protein>
    <submittedName>
        <fullName evidence="4">DUF1343 domain-containing protein</fullName>
    </submittedName>
</protein>
<name>A0ABS3CSV4_9ALTE</name>
<dbReference type="InterPro" id="IPR048502">
    <property type="entry name" value="NamZ_N"/>
</dbReference>
<feature type="signal peptide" evidence="1">
    <location>
        <begin position="1"/>
        <end position="18"/>
    </location>
</feature>
<proteinExistence type="predicted"/>
<evidence type="ECO:0000256" key="1">
    <source>
        <dbReference type="SAM" id="SignalP"/>
    </source>
</evidence>
<dbReference type="Pfam" id="PF07075">
    <property type="entry name" value="NamZ_N"/>
    <property type="match status" value="1"/>
</dbReference>
<feature type="domain" description="Peptidoglycan beta-N-acetylmuramidase NamZ C-terminal" evidence="3">
    <location>
        <begin position="250"/>
        <end position="391"/>
    </location>
</feature>
<accession>A0ABS3CSV4</accession>
<evidence type="ECO:0000313" key="5">
    <source>
        <dbReference type="Proteomes" id="UP000663992"/>
    </source>
</evidence>
<keyword evidence="1" id="KW-0732">Signal</keyword>
<dbReference type="InterPro" id="IPR048503">
    <property type="entry name" value="NamZ_C"/>
</dbReference>
<evidence type="ECO:0000259" key="2">
    <source>
        <dbReference type="Pfam" id="PF07075"/>
    </source>
</evidence>
<sequence length="392" mass="43610">MFKWLVTLLMATSLVACSSHNTAPTDNFMVGAERDGLFLPKLAGKRVGLIVNQTSVVGEQHLVDLLLEKGVKVQRIFAPEHGFRGDHDAGAKVDSSIDAKTGIPLYSIYGKTRKPEAEALADLDVILFDIQDVGVRYYTYISSMHYMMEAAAEAGLPFMVLDRPNPNGDYVDGPMLEPAFRSFVGMHEIPLVHGLTVGELAHMIVGEGWLETDKSLALTVIPMQGYRHDMRYELPVRPSPNLPNYVSIRHYPSLGFFEPTPVSIGRGTDFPFQVIGHDSLFVSAAEPFSFAPRSIPGASTHPKFENVTVQGMDLRSIEAKGLNLNYLVEWHHKFAKAGETFFTSPSFMDKLAGTDKLRLALAEGLSEAQIRAQWQSDLQRYMKMRQGYLLYP</sequence>
<keyword evidence="5" id="KW-1185">Reference proteome</keyword>
<dbReference type="PANTHER" id="PTHR42915:SF1">
    <property type="entry name" value="PEPTIDOGLYCAN BETA-N-ACETYLMURAMIDASE NAMZ"/>
    <property type="match status" value="1"/>
</dbReference>
<reference evidence="4 5" key="1">
    <citation type="submission" date="2021-03" db="EMBL/GenBank/DDBJ databases">
        <title>novel species isolated from a fishpond in China.</title>
        <authorList>
            <person name="Lu H."/>
            <person name="Cai Z."/>
        </authorList>
    </citation>
    <scope>NUCLEOTIDE SEQUENCE [LARGE SCALE GENOMIC DNA]</scope>
    <source>
        <strain evidence="4 5">Y57</strain>
    </source>
</reference>
<dbReference type="PANTHER" id="PTHR42915">
    <property type="entry name" value="HYPOTHETICAL 460 KDA PROTEIN IN FEUA-SIGW INTERGENIC REGION [PRECURSOR]"/>
    <property type="match status" value="1"/>
</dbReference>
<organism evidence="4 5">
    <name type="scientific">Bowmanella yangjiangensis</name>
    <dbReference type="NCBI Taxonomy" id="2811230"/>
    <lineage>
        <taxon>Bacteria</taxon>
        <taxon>Pseudomonadati</taxon>
        <taxon>Pseudomonadota</taxon>
        <taxon>Gammaproteobacteria</taxon>
        <taxon>Alteromonadales</taxon>
        <taxon>Alteromonadaceae</taxon>
        <taxon>Bowmanella</taxon>
    </lineage>
</organism>
<dbReference type="Gene3D" id="3.40.50.12170">
    <property type="entry name" value="Uncharacterised protein PF07075, DUF1343"/>
    <property type="match status" value="1"/>
</dbReference>
<dbReference type="RefSeq" id="WP_206594044.1">
    <property type="nucleotide sequence ID" value="NZ_JAFKCS010000008.1"/>
</dbReference>
<feature type="chain" id="PRO_5045323376" evidence="1">
    <location>
        <begin position="19"/>
        <end position="392"/>
    </location>
</feature>
<dbReference type="Gene3D" id="3.90.1150.140">
    <property type="match status" value="1"/>
</dbReference>
<gene>
    <name evidence="4" type="ORF">J0A65_10030</name>
</gene>
<evidence type="ECO:0000259" key="3">
    <source>
        <dbReference type="Pfam" id="PF20732"/>
    </source>
</evidence>
<evidence type="ECO:0000313" key="4">
    <source>
        <dbReference type="EMBL" id="MBN7820202.1"/>
    </source>
</evidence>
<dbReference type="PIRSF" id="PIRSF016719">
    <property type="entry name" value="UCP016719"/>
    <property type="match status" value="1"/>
</dbReference>
<dbReference type="PROSITE" id="PS51257">
    <property type="entry name" value="PROKAR_LIPOPROTEIN"/>
    <property type="match status" value="1"/>
</dbReference>
<feature type="domain" description="Peptidoglycan beta-N-acetylmuramidase NamZ N-terminal" evidence="2">
    <location>
        <begin position="47"/>
        <end position="244"/>
    </location>
</feature>
<comment type="caution">
    <text evidence="4">The sequence shown here is derived from an EMBL/GenBank/DDBJ whole genome shotgun (WGS) entry which is preliminary data.</text>
</comment>